<protein>
    <recommendedName>
        <fullName evidence="8">GRIP domain-containing protein</fullName>
    </recommendedName>
</protein>
<reference evidence="9 10" key="1">
    <citation type="journal article" date="2011" name="Genome Res.">
        <title>Whole genome sequencing of multiple Leishmania donovani clinical isolates provides insights into population structure and mechanisms of drug resistance.</title>
        <authorList>
            <person name="Downing T."/>
            <person name="Imamura H."/>
            <person name="Decuypere S."/>
            <person name="Clark T.G."/>
            <person name="Coombs G.H."/>
            <person name="Cotton J.A."/>
            <person name="Hilley J.D."/>
            <person name="de Doncker S."/>
            <person name="Maes I."/>
            <person name="Mottram J.C."/>
            <person name="Quail M.A."/>
            <person name="Rijal S."/>
            <person name="Sanders M."/>
            <person name="Schonian G."/>
            <person name="Stark O."/>
            <person name="Sundar S."/>
            <person name="Vanaerschot M."/>
            <person name="Hertz-Fowler C."/>
            <person name="Dujardin J.C."/>
            <person name="Berriman M."/>
        </authorList>
    </citation>
    <scope>NUCLEOTIDE SEQUENCE [LARGE SCALE GENOMIC DNA]</scope>
    <source>
        <strain evidence="9 10">BPK282A1</strain>
    </source>
</reference>
<feature type="coiled-coil region" evidence="6">
    <location>
        <begin position="162"/>
        <end position="284"/>
    </location>
</feature>
<keyword evidence="3" id="KW-0963">Cytoplasm</keyword>
<dbReference type="AlphaFoldDB" id="E9BRJ0"/>
<dbReference type="GO" id="GO:0005794">
    <property type="term" value="C:Golgi apparatus"/>
    <property type="evidence" value="ECO:0007669"/>
    <property type="project" value="TreeGrafter"/>
</dbReference>
<dbReference type="VEuPathDB" id="TriTrypDB:LdBPK_343920.1"/>
<feature type="region of interest" description="Disordered" evidence="7">
    <location>
        <begin position="131"/>
        <end position="158"/>
    </location>
</feature>
<evidence type="ECO:0000256" key="2">
    <source>
        <dbReference type="ARBA" id="ARBA00004496"/>
    </source>
</evidence>
<comment type="subcellular location">
    <subcellularLocation>
        <location evidence="2">Cytoplasm</location>
    </subcellularLocation>
    <subcellularLocation>
        <location evidence="1">Endomembrane system</location>
        <topology evidence="1">Peripheral membrane protein</topology>
    </subcellularLocation>
</comment>
<organism evidence="9 10">
    <name type="scientific">Leishmania donovani</name>
    <dbReference type="NCBI Taxonomy" id="5661"/>
    <lineage>
        <taxon>Eukaryota</taxon>
        <taxon>Discoba</taxon>
        <taxon>Euglenozoa</taxon>
        <taxon>Kinetoplastea</taxon>
        <taxon>Metakinetoplastina</taxon>
        <taxon>Trypanosomatida</taxon>
        <taxon>Trypanosomatidae</taxon>
        <taxon>Leishmaniinae</taxon>
        <taxon>Leishmania</taxon>
    </lineage>
</organism>
<evidence type="ECO:0000256" key="7">
    <source>
        <dbReference type="SAM" id="MobiDB-lite"/>
    </source>
</evidence>
<feature type="region of interest" description="Disordered" evidence="7">
    <location>
        <begin position="291"/>
        <end position="312"/>
    </location>
</feature>
<evidence type="ECO:0000256" key="1">
    <source>
        <dbReference type="ARBA" id="ARBA00004184"/>
    </source>
</evidence>
<feature type="domain" description="GRIP" evidence="8">
    <location>
        <begin position="435"/>
        <end position="486"/>
    </location>
</feature>
<evidence type="ECO:0000256" key="6">
    <source>
        <dbReference type="SAM" id="Coils"/>
    </source>
</evidence>
<dbReference type="EMBL" id="FR799621">
    <property type="protein sequence ID" value="CBZ37869.1"/>
    <property type="molecule type" value="Genomic_DNA"/>
</dbReference>
<evidence type="ECO:0000313" key="9">
    <source>
        <dbReference type="EMBL" id="CBZ37869.1"/>
    </source>
</evidence>
<reference evidence="10" key="2">
    <citation type="submission" date="2011-02" db="EMBL/GenBank/DDBJ databases">
        <title>Whole genome sequencing of Leishmania donovani clinical lines reveals dynamic variation related to drug resistance.</title>
        <authorList>
            <person name="Downing T."/>
            <person name="Imamura H."/>
            <person name="Sanders M."/>
            <person name="Decuypere S."/>
            <person name="Hertz-Fowler C."/>
            <person name="Clark T.G."/>
            <person name="Rijal S."/>
            <person name="Sundar S."/>
            <person name="Quail M.A."/>
            <person name="De Doncker S."/>
            <person name="Maes I."/>
            <person name="Vanaerschot M."/>
            <person name="Stark O."/>
            <person name="Schonian G."/>
            <person name="Dujardin J.C."/>
            <person name="Berriman M."/>
        </authorList>
    </citation>
    <scope>NUCLEOTIDE SEQUENCE [LARGE SCALE GENOMIC DNA]</scope>
    <source>
        <strain evidence="10">BPK282A1</strain>
    </source>
</reference>
<evidence type="ECO:0000256" key="5">
    <source>
        <dbReference type="ARBA" id="ARBA00023136"/>
    </source>
</evidence>
<evidence type="ECO:0000256" key="4">
    <source>
        <dbReference type="ARBA" id="ARBA00023054"/>
    </source>
</evidence>
<keyword evidence="4 6" id="KW-0175">Coiled coil</keyword>
<dbReference type="Proteomes" id="UP000008980">
    <property type="component" value="Chromosome 34"/>
</dbReference>
<dbReference type="GeneID" id="13387430"/>
<dbReference type="PANTHER" id="PTHR23157:SF25">
    <property type="entry name" value="GRIP AND COILED-COIL DOMAIN-CONTAINING PROTEIN 1"/>
    <property type="match status" value="1"/>
</dbReference>
<sequence length="489" mass="53843">MSSTANRTEDAASSALDGDDATAALLSSPAVTTATAEVAQLRQELHQCQEKFASWKAKAKTGVEQMRAQIVDLTCKLDESNKQRALLEASLGRGTALPALYVAQSQEFMYAHAIAAACLLVDTVLLSHSGGGPGQYKDTAATSPARSPTLQSTTTESLQKTVKDQSDRLKEAHHALKRLSNELQQRTAALHQQDENLADLRRRLAELEACNTSLKQQLMSVPNAQEWKHAQEELDQQLARTRLEYESRESQLVLQHSTEVQALKAVHEREVQDMQREQRDAVSQAVQDALANRSPTLVRGGAHPGKTDDDDDAYLDLLNDYKAMEMQCAAATQERDTMAAEQQMLLRELQELLQSARGPLPASAANGTSTTAVTAADGTQATAGWDSFADTANLKEAVRRIHEQRLTFAKLQEELMHSRREVMQLRRCKAGPPEDGLSAQQLQYVRSVVVQLLCSLSDIRVARHLLPVLSMLLKFTDDDLQAITKAMLQ</sequence>
<evidence type="ECO:0000313" key="10">
    <source>
        <dbReference type="Proteomes" id="UP000008980"/>
    </source>
</evidence>
<dbReference type="PhylomeDB" id="E9BRJ0"/>
<dbReference type="PANTHER" id="PTHR23157">
    <property type="entry name" value="GRIP AND COILED-COIL DOMAIN-CONTAINING PROTEIN 1"/>
    <property type="match status" value="1"/>
</dbReference>
<dbReference type="RefSeq" id="XP_003864551.1">
    <property type="nucleotide sequence ID" value="XM_003864503.1"/>
</dbReference>
<evidence type="ECO:0000259" key="8">
    <source>
        <dbReference type="PROSITE" id="PS50913"/>
    </source>
</evidence>
<name>E9BRJ0_LEIDO</name>
<dbReference type="OMA" id="QHSTEVQ"/>
<dbReference type="InterPro" id="IPR051952">
    <property type="entry name" value="Golgi-autophagy_related"/>
</dbReference>
<dbReference type="KEGG" id="ldo:LDBPK_343920"/>
<dbReference type="Pfam" id="PF01465">
    <property type="entry name" value="GRIP"/>
    <property type="match status" value="1"/>
</dbReference>
<dbReference type="InterPro" id="IPR000237">
    <property type="entry name" value="GRIP_dom"/>
</dbReference>
<feature type="compositionally biased region" description="Polar residues" evidence="7">
    <location>
        <begin position="140"/>
        <end position="158"/>
    </location>
</feature>
<proteinExistence type="predicted"/>
<accession>E9BRJ0</accession>
<keyword evidence="5" id="KW-0472">Membrane</keyword>
<feature type="coiled-coil region" evidence="6">
    <location>
        <begin position="31"/>
        <end position="83"/>
    </location>
</feature>
<dbReference type="PROSITE" id="PS50913">
    <property type="entry name" value="GRIP"/>
    <property type="match status" value="1"/>
</dbReference>
<evidence type="ECO:0000256" key="3">
    <source>
        <dbReference type="ARBA" id="ARBA00022490"/>
    </source>
</evidence>
<gene>
    <name evidence="9" type="ORF">LDBPK_343920</name>
</gene>